<sequence>MGGWISTCLPHAWDPWRLIQILFN</sequence>
<protein>
    <submittedName>
        <fullName evidence="2">Uncharacterized protein</fullName>
    </submittedName>
</protein>
<keyword evidence="3" id="KW-1185">Reference proteome</keyword>
<reference evidence="2" key="1">
    <citation type="submission" date="2020-02" db="EMBL/GenBank/DDBJ databases">
        <authorList>
            <person name="Scholz U."/>
            <person name="Mascher M."/>
            <person name="Fiebig A."/>
        </authorList>
    </citation>
    <scope>NUCLEOTIDE SEQUENCE</scope>
</reference>
<accession>A0A7I8LLW2</accession>
<gene>
    <name evidence="1" type="ORF">SI7747_18020028</name>
    <name evidence="2" type="ORF">SI8410_18021530</name>
</gene>
<evidence type="ECO:0000313" key="2">
    <source>
        <dbReference type="EMBL" id="CAA7410852.1"/>
    </source>
</evidence>
<name>A0A7I8LLW2_SPIIN</name>
<proteinExistence type="predicted"/>
<dbReference type="AlphaFoldDB" id="A0A7I8LLW2"/>
<dbReference type="EMBL" id="LR743605">
    <property type="protein sequence ID" value="CAA2634624.1"/>
    <property type="molecule type" value="Genomic_DNA"/>
</dbReference>
<evidence type="ECO:0000313" key="3">
    <source>
        <dbReference type="Proteomes" id="UP000663760"/>
    </source>
</evidence>
<evidence type="ECO:0000313" key="1">
    <source>
        <dbReference type="EMBL" id="CAA2634624.1"/>
    </source>
</evidence>
<dbReference type="Proteomes" id="UP000663760">
    <property type="component" value="Chromosome 18"/>
</dbReference>
<dbReference type="EMBL" id="LR746281">
    <property type="protein sequence ID" value="CAA7410852.1"/>
    <property type="molecule type" value="Genomic_DNA"/>
</dbReference>
<organism evidence="2 3">
    <name type="scientific">Spirodela intermedia</name>
    <name type="common">Intermediate duckweed</name>
    <dbReference type="NCBI Taxonomy" id="51605"/>
    <lineage>
        <taxon>Eukaryota</taxon>
        <taxon>Viridiplantae</taxon>
        <taxon>Streptophyta</taxon>
        <taxon>Embryophyta</taxon>
        <taxon>Tracheophyta</taxon>
        <taxon>Spermatophyta</taxon>
        <taxon>Magnoliopsida</taxon>
        <taxon>Liliopsida</taxon>
        <taxon>Araceae</taxon>
        <taxon>Lemnoideae</taxon>
        <taxon>Spirodela</taxon>
    </lineage>
</organism>